<organism evidence="8">
    <name type="scientific">Oppiella nova</name>
    <dbReference type="NCBI Taxonomy" id="334625"/>
    <lineage>
        <taxon>Eukaryota</taxon>
        <taxon>Metazoa</taxon>
        <taxon>Ecdysozoa</taxon>
        <taxon>Arthropoda</taxon>
        <taxon>Chelicerata</taxon>
        <taxon>Arachnida</taxon>
        <taxon>Acari</taxon>
        <taxon>Acariformes</taxon>
        <taxon>Sarcoptiformes</taxon>
        <taxon>Oribatida</taxon>
        <taxon>Brachypylina</taxon>
        <taxon>Oppioidea</taxon>
        <taxon>Oppiidae</taxon>
        <taxon>Oppiella</taxon>
    </lineage>
</organism>
<evidence type="ECO:0000259" key="7">
    <source>
        <dbReference type="PROSITE" id="PS50011"/>
    </source>
</evidence>
<keyword evidence="5 6" id="KW-0067">ATP-binding</keyword>
<feature type="non-terminal residue" evidence="8">
    <location>
        <position position="1"/>
    </location>
</feature>
<keyword evidence="4" id="KW-0418">Kinase</keyword>
<dbReference type="InterPro" id="IPR025136">
    <property type="entry name" value="MAP3K_TRAF-bd"/>
</dbReference>
<dbReference type="OrthoDB" id="275301at2759"/>
<evidence type="ECO:0000313" key="9">
    <source>
        <dbReference type="Proteomes" id="UP000728032"/>
    </source>
</evidence>
<dbReference type="PROSITE" id="PS00107">
    <property type="entry name" value="PROTEIN_KINASE_ATP"/>
    <property type="match status" value="1"/>
</dbReference>
<dbReference type="EMBL" id="CAJPVJ010028882">
    <property type="protein sequence ID" value="CAG2179826.1"/>
    <property type="molecule type" value="Genomic_DNA"/>
</dbReference>
<dbReference type="SUPFAM" id="SSF56112">
    <property type="entry name" value="Protein kinase-like (PK-like)"/>
    <property type="match status" value="1"/>
</dbReference>
<dbReference type="GO" id="GO:0005524">
    <property type="term" value="F:ATP binding"/>
    <property type="evidence" value="ECO:0007669"/>
    <property type="project" value="UniProtKB-UniRule"/>
</dbReference>
<reference evidence="8" key="1">
    <citation type="submission" date="2020-11" db="EMBL/GenBank/DDBJ databases">
        <authorList>
            <person name="Tran Van P."/>
        </authorList>
    </citation>
    <scope>NUCLEOTIDE SEQUENCE</scope>
</reference>
<feature type="non-terminal residue" evidence="8">
    <location>
        <position position="414"/>
    </location>
</feature>
<accession>A0A7R9MLW3</accession>
<evidence type="ECO:0000256" key="2">
    <source>
        <dbReference type="ARBA" id="ARBA00022679"/>
    </source>
</evidence>
<evidence type="ECO:0000256" key="1">
    <source>
        <dbReference type="ARBA" id="ARBA00022527"/>
    </source>
</evidence>
<keyword evidence="9" id="KW-1185">Reference proteome</keyword>
<name>A0A7R9MLW3_9ACAR</name>
<dbReference type="InterPro" id="IPR000719">
    <property type="entry name" value="Prot_kinase_dom"/>
</dbReference>
<dbReference type="GO" id="GO:0004674">
    <property type="term" value="F:protein serine/threonine kinase activity"/>
    <property type="evidence" value="ECO:0007669"/>
    <property type="project" value="UniProtKB-KW"/>
</dbReference>
<evidence type="ECO:0000256" key="4">
    <source>
        <dbReference type="ARBA" id="ARBA00022777"/>
    </source>
</evidence>
<protein>
    <recommendedName>
        <fullName evidence="7">Protein kinase domain-containing protein</fullName>
    </recommendedName>
</protein>
<evidence type="ECO:0000256" key="3">
    <source>
        <dbReference type="ARBA" id="ARBA00022741"/>
    </source>
</evidence>
<dbReference type="InterPro" id="IPR011009">
    <property type="entry name" value="Kinase-like_dom_sf"/>
</dbReference>
<sequence length="414" mass="47473">SIPNSAFTYTPAIRHLYAFALNRRKNAGDREKALEVVTTALQKEENNFPDMICLAGRIYKDLFVESSYTDTESLNNAINWYRKGFEVQPNEYAGINLATLLVIKGNDFPKCSELQHIASVLNILIGRKGSLASIQDYWDVATFFEISVLAGNYSKAIQAAECMFNLKPPKWYLKSTVGNIRLINHYKRKPEDALLTPEEEIFQFWMEYFIDAISDVSNVIRFPMIVLETDKILMPSYVTVNLNGADGKSLQINNICINCMKDKDNCKRPHSWLFNVSEIRGVSLYKADQRCLFLYVHLNCDDFQMFFPSEQLRKSFYDLIIEMTADEEGVTDLDSIADTGPIQFEYELNEQNRRIRLGKGTYGVVFAARDLRTQVTIAVKEIPIKNIGEVQPLHEEIKLHSQLRHKNIVIYLGS</sequence>
<dbReference type="Pfam" id="PF00069">
    <property type="entry name" value="Pkinase"/>
    <property type="match status" value="1"/>
</dbReference>
<dbReference type="PANTHER" id="PTHR11584">
    <property type="entry name" value="SERINE/THREONINE PROTEIN KINASE"/>
    <property type="match status" value="1"/>
</dbReference>
<dbReference type="Gene3D" id="3.30.200.20">
    <property type="entry name" value="Phosphorylase Kinase, domain 1"/>
    <property type="match status" value="1"/>
</dbReference>
<dbReference type="AlphaFoldDB" id="A0A7R9MLW3"/>
<proteinExistence type="predicted"/>
<dbReference type="Pfam" id="PF13281">
    <property type="entry name" value="MAP3K_TRAF_bd"/>
    <property type="match status" value="1"/>
</dbReference>
<dbReference type="Proteomes" id="UP000728032">
    <property type="component" value="Unassembled WGS sequence"/>
</dbReference>
<dbReference type="PROSITE" id="PS50011">
    <property type="entry name" value="PROTEIN_KINASE_DOM"/>
    <property type="match status" value="1"/>
</dbReference>
<evidence type="ECO:0000256" key="6">
    <source>
        <dbReference type="PROSITE-ProRule" id="PRU10141"/>
    </source>
</evidence>
<dbReference type="InterPro" id="IPR017441">
    <property type="entry name" value="Protein_kinase_ATP_BS"/>
</dbReference>
<evidence type="ECO:0000313" key="8">
    <source>
        <dbReference type="EMBL" id="CAD7662689.1"/>
    </source>
</evidence>
<evidence type="ECO:0000256" key="5">
    <source>
        <dbReference type="ARBA" id="ARBA00022840"/>
    </source>
</evidence>
<dbReference type="EMBL" id="OC943707">
    <property type="protein sequence ID" value="CAD7662689.1"/>
    <property type="molecule type" value="Genomic_DNA"/>
</dbReference>
<keyword evidence="2" id="KW-0808">Transferase</keyword>
<keyword evidence="1" id="KW-0723">Serine/threonine-protein kinase</keyword>
<dbReference type="PANTHER" id="PTHR11584:SF394">
    <property type="entry name" value="APOPTOTIC SIGNAL-REGULATING KINASE 1, ISOFORM C"/>
    <property type="match status" value="1"/>
</dbReference>
<dbReference type="Pfam" id="PF19039">
    <property type="entry name" value="ASK_PH"/>
    <property type="match status" value="1"/>
</dbReference>
<feature type="binding site" evidence="6">
    <location>
        <position position="385"/>
    </location>
    <ligand>
        <name>ATP</name>
        <dbReference type="ChEBI" id="CHEBI:30616"/>
    </ligand>
</feature>
<dbReference type="GO" id="GO:0000165">
    <property type="term" value="P:MAPK cascade"/>
    <property type="evidence" value="ECO:0007669"/>
    <property type="project" value="InterPro"/>
</dbReference>
<feature type="domain" description="Protein kinase" evidence="7">
    <location>
        <begin position="351"/>
        <end position="414"/>
    </location>
</feature>
<dbReference type="InterPro" id="IPR043969">
    <property type="entry name" value="MAP3K_PH"/>
</dbReference>
<keyword evidence="3 6" id="KW-0547">Nucleotide-binding</keyword>
<gene>
    <name evidence="8" type="ORF">ONB1V03_LOCUS19249</name>
</gene>